<keyword evidence="1" id="KW-0808">Transferase</keyword>
<dbReference type="GO" id="GO:0032259">
    <property type="term" value="P:methylation"/>
    <property type="evidence" value="ECO:0007669"/>
    <property type="project" value="UniProtKB-KW"/>
</dbReference>
<dbReference type="GO" id="GO:0008168">
    <property type="term" value="F:methyltransferase activity"/>
    <property type="evidence" value="ECO:0007669"/>
    <property type="project" value="UniProtKB-KW"/>
</dbReference>
<dbReference type="InterPro" id="IPR027612">
    <property type="entry name" value="Put_MTase_LIC12133"/>
</dbReference>
<sequence length="275" mass="30928">MKSVTLKLGVWRMALEAGRAEGPVSSRGNRFETGFGDWNAAAAAAVGYDATAILDRAVAAARDVRDGRAMFERDTLTFHRREFDHALLAWMLYAGSRGQPLRVLDFGGALGSLYYQHRRWLEHLSGFAWGVVEQAHFVAAGRREFETPALHFFATAEDCVSQLSPDFLLLSSVLQYLPRPHEILGRLLAGQFPFVLIHRTMAQRHGPDEIAVQHVDPAIYPASYPLWLLDAVQLEAIFAEYGYEIVDNFDPYPGSYFGPPGHEAPYQSWFLEKKR</sequence>
<dbReference type="EC" id="2.1.1.-" evidence="1"/>
<dbReference type="NCBIfam" id="TIGR04325">
    <property type="entry name" value="MTase_LIC12133"/>
    <property type="match status" value="1"/>
</dbReference>
<reference evidence="2" key="1">
    <citation type="journal article" date="2019" name="Int. J. Syst. Evol. Microbiol.">
        <title>The Global Catalogue of Microorganisms (GCM) 10K type strain sequencing project: providing services to taxonomists for standard genome sequencing and annotation.</title>
        <authorList>
            <consortium name="The Broad Institute Genomics Platform"/>
            <consortium name="The Broad Institute Genome Sequencing Center for Infectious Disease"/>
            <person name="Wu L."/>
            <person name="Ma J."/>
        </authorList>
    </citation>
    <scope>NUCLEOTIDE SEQUENCE [LARGE SCALE GENOMIC DNA]</scope>
    <source>
        <strain evidence="2">KCTC 42182</strain>
    </source>
</reference>
<accession>A0ABV7VMJ1</accession>
<dbReference type="InterPro" id="IPR029063">
    <property type="entry name" value="SAM-dependent_MTases_sf"/>
</dbReference>
<dbReference type="EMBL" id="JBHRYJ010000008">
    <property type="protein sequence ID" value="MFC3678317.1"/>
    <property type="molecule type" value="Genomic_DNA"/>
</dbReference>
<dbReference type="SUPFAM" id="SSF53335">
    <property type="entry name" value="S-adenosyl-L-methionine-dependent methyltransferases"/>
    <property type="match status" value="1"/>
</dbReference>
<protein>
    <submittedName>
        <fullName evidence="1">Methyltransferase, TIGR04325 family</fullName>
        <ecNumber evidence="1">2.1.1.-</ecNumber>
    </submittedName>
</protein>
<keyword evidence="2" id="KW-1185">Reference proteome</keyword>
<gene>
    <name evidence="1" type="ORF">ACFOOQ_22420</name>
</gene>
<evidence type="ECO:0000313" key="1">
    <source>
        <dbReference type="EMBL" id="MFC3678317.1"/>
    </source>
</evidence>
<evidence type="ECO:0000313" key="2">
    <source>
        <dbReference type="Proteomes" id="UP001595711"/>
    </source>
</evidence>
<proteinExistence type="predicted"/>
<organism evidence="1 2">
    <name type="scientific">Ferrovibrio xuzhouensis</name>
    <dbReference type="NCBI Taxonomy" id="1576914"/>
    <lineage>
        <taxon>Bacteria</taxon>
        <taxon>Pseudomonadati</taxon>
        <taxon>Pseudomonadota</taxon>
        <taxon>Alphaproteobacteria</taxon>
        <taxon>Rhodospirillales</taxon>
        <taxon>Rhodospirillaceae</taxon>
        <taxon>Ferrovibrio</taxon>
    </lineage>
</organism>
<comment type="caution">
    <text evidence="1">The sequence shown here is derived from an EMBL/GenBank/DDBJ whole genome shotgun (WGS) entry which is preliminary data.</text>
</comment>
<keyword evidence="1" id="KW-0489">Methyltransferase</keyword>
<name>A0ABV7VMJ1_9PROT</name>
<dbReference type="Proteomes" id="UP001595711">
    <property type="component" value="Unassembled WGS sequence"/>
</dbReference>
<dbReference type="RefSeq" id="WP_379729941.1">
    <property type="nucleotide sequence ID" value="NZ_JBHRYJ010000008.1"/>
</dbReference>